<protein>
    <submittedName>
        <fullName evidence="2">Transposase InsO and inactivated derivatives</fullName>
    </submittedName>
</protein>
<evidence type="ECO:0000313" key="2">
    <source>
        <dbReference type="EMBL" id="SMO62232.1"/>
    </source>
</evidence>
<reference evidence="2 3" key="1">
    <citation type="submission" date="2017-05" db="EMBL/GenBank/DDBJ databases">
        <authorList>
            <person name="Varghese N."/>
            <person name="Submissions S."/>
        </authorList>
    </citation>
    <scope>NUCLEOTIDE SEQUENCE [LARGE SCALE GENOMIC DNA]</scope>
    <source>
        <strain evidence="2 3">DSM 21985</strain>
    </source>
</reference>
<accession>A0A521CS23</accession>
<dbReference type="Gene3D" id="3.30.420.10">
    <property type="entry name" value="Ribonuclease H-like superfamily/Ribonuclease H"/>
    <property type="match status" value="1"/>
</dbReference>
<name>A0A521CS23_9BACT</name>
<gene>
    <name evidence="2" type="ORF">SAMN06265219_106104</name>
</gene>
<dbReference type="InterPro" id="IPR001584">
    <property type="entry name" value="Integrase_cat-core"/>
</dbReference>
<evidence type="ECO:0000259" key="1">
    <source>
        <dbReference type="PROSITE" id="PS50994"/>
    </source>
</evidence>
<dbReference type="GO" id="GO:0015074">
    <property type="term" value="P:DNA integration"/>
    <property type="evidence" value="ECO:0007669"/>
    <property type="project" value="InterPro"/>
</dbReference>
<keyword evidence="3" id="KW-1185">Reference proteome</keyword>
<dbReference type="AlphaFoldDB" id="A0A521CS23"/>
<evidence type="ECO:0000313" key="3">
    <source>
        <dbReference type="Proteomes" id="UP000317557"/>
    </source>
</evidence>
<dbReference type="EMBL" id="FXTP01000006">
    <property type="protein sequence ID" value="SMO62232.1"/>
    <property type="molecule type" value="Genomic_DNA"/>
</dbReference>
<proteinExistence type="predicted"/>
<dbReference type="Pfam" id="PF13333">
    <property type="entry name" value="rve_2"/>
    <property type="match status" value="1"/>
</dbReference>
<dbReference type="InterPro" id="IPR036397">
    <property type="entry name" value="RNaseH_sf"/>
</dbReference>
<dbReference type="GO" id="GO:0003676">
    <property type="term" value="F:nucleic acid binding"/>
    <property type="evidence" value="ECO:0007669"/>
    <property type="project" value="InterPro"/>
</dbReference>
<dbReference type="NCBIfam" id="NF033516">
    <property type="entry name" value="transpos_IS3"/>
    <property type="match status" value="1"/>
</dbReference>
<dbReference type="InterPro" id="IPR012337">
    <property type="entry name" value="RNaseH-like_sf"/>
</dbReference>
<dbReference type="Pfam" id="PF00665">
    <property type="entry name" value="rve"/>
    <property type="match status" value="1"/>
</dbReference>
<dbReference type="SUPFAM" id="SSF53098">
    <property type="entry name" value="Ribonuclease H-like"/>
    <property type="match status" value="1"/>
</dbReference>
<dbReference type="Pfam" id="PF13276">
    <property type="entry name" value="HTH_21"/>
    <property type="match status" value="1"/>
</dbReference>
<dbReference type="InterPro" id="IPR048020">
    <property type="entry name" value="Transpos_IS3"/>
</dbReference>
<dbReference type="OrthoDB" id="9815231at2"/>
<dbReference type="InterPro" id="IPR050900">
    <property type="entry name" value="Transposase_IS3/IS150/IS904"/>
</dbReference>
<dbReference type="Proteomes" id="UP000317557">
    <property type="component" value="Unassembled WGS sequence"/>
</dbReference>
<dbReference type="PANTHER" id="PTHR46889">
    <property type="entry name" value="TRANSPOSASE INSF FOR INSERTION SEQUENCE IS3B-RELATED"/>
    <property type="match status" value="1"/>
</dbReference>
<dbReference type="InterPro" id="IPR025948">
    <property type="entry name" value="HTH-like_dom"/>
</dbReference>
<organism evidence="2 3">
    <name type="scientific">Gracilimonas mengyeensis</name>
    <dbReference type="NCBI Taxonomy" id="1302730"/>
    <lineage>
        <taxon>Bacteria</taxon>
        <taxon>Pseudomonadati</taxon>
        <taxon>Balneolota</taxon>
        <taxon>Balneolia</taxon>
        <taxon>Balneolales</taxon>
        <taxon>Balneolaceae</taxon>
        <taxon>Gracilimonas</taxon>
    </lineage>
</organism>
<dbReference type="PROSITE" id="PS50994">
    <property type="entry name" value="INTEGRASE"/>
    <property type="match status" value="1"/>
</dbReference>
<feature type="domain" description="Integrase catalytic" evidence="1">
    <location>
        <begin position="114"/>
        <end position="282"/>
    </location>
</feature>
<dbReference type="PANTHER" id="PTHR46889:SF4">
    <property type="entry name" value="TRANSPOSASE INSO FOR INSERTION SEQUENCE ELEMENT IS911B-RELATED"/>
    <property type="match status" value="1"/>
</dbReference>
<sequence length="289" mass="33598">MADYSHRFPIRKMSQVFGVSPSGYYRWLGRPPSKRARQNRRLKESIRLVWVLSKRIYGAPRIYQELLRRGWQVSRPRVARLMRKMGISSQLRKKWVKTTNSKHSHPVAGNLLDRRFTPTQLNQVWVSDITYLPSQQGWLYLTTVMDLADRQILGWSLSTSMSAEQTTTAAFCEAHTKRPARKGMIFHSDRGMQYACSAFTNLLSKHQLIQSMSRKGNCWDNAPAESFFKTLKAELVSQTGIFRDYQQARAAIFEYIEGWYNRKRLHSSLGYKTPAEAEQELKQKLQQAA</sequence>